<dbReference type="EMBL" id="CP010994">
    <property type="protein sequence ID" value="AMN35186.1"/>
    <property type="molecule type" value="Genomic_DNA"/>
</dbReference>
<evidence type="ECO:0000313" key="1">
    <source>
        <dbReference type="EMBL" id="AMN35186.1"/>
    </source>
</evidence>
<dbReference type="Proteomes" id="UP000070260">
    <property type="component" value="Chromosome"/>
</dbReference>
<dbReference type="AlphaFoldDB" id="A0A127EGU1"/>
<accession>A0A127EGU1</accession>
<evidence type="ECO:0000313" key="2">
    <source>
        <dbReference type="Proteomes" id="UP000070260"/>
    </source>
</evidence>
<name>A0A127EGU1_CLOPF</name>
<protein>
    <submittedName>
        <fullName evidence="1">Uncharacterized protein</fullName>
    </submittedName>
</protein>
<dbReference type="RefSeq" id="WP_061427038.1">
    <property type="nucleotide sequence ID" value="NZ_CATNZO010000001.1"/>
</dbReference>
<proteinExistence type="predicted"/>
<dbReference type="PATRIC" id="fig|1502.177.peg.1053"/>
<reference evidence="1 2" key="1">
    <citation type="journal article" date="2016" name="PLoS ONE">
        <title>Plasmid Characterization and Chromosome Analysis of Two netF+ Clostridium perfringens Isolates Associated with Foal and Canine Necrotizing Enteritis.</title>
        <authorList>
            <person name="Mehdizadeh Gohari I."/>
            <person name="Kropinski A.M."/>
            <person name="Weese S.J."/>
            <person name="Parreira V.R."/>
            <person name="Whitehead A.E."/>
            <person name="Boerlin P."/>
            <person name="Prescott J.F."/>
        </authorList>
    </citation>
    <scope>NUCLEOTIDE SEQUENCE [LARGE SCALE GENOMIC DNA]</scope>
    <source>
        <strain evidence="1 2">JP838</strain>
    </source>
</reference>
<gene>
    <name evidence="1" type="ORF">JFP838_05265</name>
</gene>
<sequence length="143" mass="17037">MKEKTIDEIHEEHMNDKNGRDTINDLYKKVYLKYISLIENYELDIREEMVFVESKLNKYNNELLNYYMNFFASILSGVCVAIITVFITSNDIKKLIFGFILLFLFVYLIIMKNSKCDIKEISNEKKYYSICLLVLNDLEEELL</sequence>
<organism evidence="1 2">
    <name type="scientific">Clostridium perfringens</name>
    <dbReference type="NCBI Taxonomy" id="1502"/>
    <lineage>
        <taxon>Bacteria</taxon>
        <taxon>Bacillati</taxon>
        <taxon>Bacillota</taxon>
        <taxon>Clostridia</taxon>
        <taxon>Eubacteriales</taxon>
        <taxon>Clostridiaceae</taxon>
        <taxon>Clostridium</taxon>
    </lineage>
</organism>